<dbReference type="AlphaFoldDB" id="A0A1V9G7C7"/>
<organism evidence="3 4">
    <name type="scientific">Niastella vici</name>
    <dbReference type="NCBI Taxonomy" id="1703345"/>
    <lineage>
        <taxon>Bacteria</taxon>
        <taxon>Pseudomonadati</taxon>
        <taxon>Bacteroidota</taxon>
        <taxon>Chitinophagia</taxon>
        <taxon>Chitinophagales</taxon>
        <taxon>Chitinophagaceae</taxon>
        <taxon>Niastella</taxon>
    </lineage>
</organism>
<dbReference type="STRING" id="1703345.A3860_12815"/>
<dbReference type="Pfam" id="PF15902">
    <property type="entry name" value="Sortilin-Vps10"/>
    <property type="match status" value="1"/>
</dbReference>
<name>A0A1V9G7C7_9BACT</name>
<reference evidence="3 4" key="1">
    <citation type="submission" date="2016-03" db="EMBL/GenBank/DDBJ databases">
        <title>Niastella vici sp. nov., isolated from farmland soil.</title>
        <authorList>
            <person name="Chen L."/>
            <person name="Wang D."/>
            <person name="Yang S."/>
            <person name="Wang G."/>
        </authorList>
    </citation>
    <scope>NUCLEOTIDE SEQUENCE [LARGE SCALE GENOMIC DNA]</scope>
    <source>
        <strain evidence="3 4">DJ57</strain>
    </source>
</reference>
<dbReference type="EMBL" id="LVYD01000002">
    <property type="protein sequence ID" value="OQP66376.1"/>
    <property type="molecule type" value="Genomic_DNA"/>
</dbReference>
<keyword evidence="1" id="KW-0677">Repeat</keyword>
<gene>
    <name evidence="3" type="ORF">A3860_12815</name>
</gene>
<evidence type="ECO:0000259" key="2">
    <source>
        <dbReference type="Pfam" id="PF15902"/>
    </source>
</evidence>
<keyword evidence="4" id="KW-1185">Reference proteome</keyword>
<dbReference type="OrthoDB" id="9757809at2"/>
<dbReference type="RefSeq" id="WP_081145315.1">
    <property type="nucleotide sequence ID" value="NZ_LVYD01000002.1"/>
</dbReference>
<protein>
    <recommendedName>
        <fullName evidence="2">Sortilin N-terminal domain-containing protein</fullName>
    </recommendedName>
</protein>
<accession>A0A1V9G7C7</accession>
<evidence type="ECO:0000256" key="1">
    <source>
        <dbReference type="ARBA" id="ARBA00022737"/>
    </source>
</evidence>
<proteinExistence type="predicted"/>
<dbReference type="CDD" id="cd15482">
    <property type="entry name" value="Sialidase_non-viral"/>
    <property type="match status" value="1"/>
</dbReference>
<dbReference type="Proteomes" id="UP000192796">
    <property type="component" value="Unassembled WGS sequence"/>
</dbReference>
<dbReference type="InterPro" id="IPR015943">
    <property type="entry name" value="WD40/YVTN_repeat-like_dom_sf"/>
</dbReference>
<evidence type="ECO:0000313" key="3">
    <source>
        <dbReference type="EMBL" id="OQP66376.1"/>
    </source>
</evidence>
<feature type="domain" description="Sortilin N-terminal" evidence="2">
    <location>
        <begin position="259"/>
        <end position="353"/>
    </location>
</feature>
<dbReference type="SUPFAM" id="SSF110296">
    <property type="entry name" value="Oligoxyloglucan reducing end-specific cellobiohydrolase"/>
    <property type="match status" value="1"/>
</dbReference>
<comment type="caution">
    <text evidence="3">The sequence shown here is derived from an EMBL/GenBank/DDBJ whole genome shotgun (WGS) entry which is preliminary data.</text>
</comment>
<dbReference type="Gene3D" id="2.130.10.10">
    <property type="entry name" value="YVTN repeat-like/Quinoprotein amine dehydrogenase"/>
    <property type="match status" value="2"/>
</dbReference>
<sequence>MKKLYFFIMGFLTGVVVWGCGDKDRFLFNQVPATPLLNVETKVLIKDASIINVRLDSTNVIRGFSTSNFFTTSNQFQNFSYNGVSLPTTKLAPYSYNRNTVVIASGTSAAPVLYYSIDYGNTFTAVTPTFNPVISTTGFYTTDLVCASFIDSNTLMLAYQQKAYTTADSRKFYKLNLTTKVATRIVYFDDAFYPVNIKFTDYRTGYMLLYRNASYATFITKTLDTGRTWSTPVEIAKRVITGLQTGTKGTLCATEDFGKAYMSVDSGKTWKQPTTELKLTDAFMLNQSVIFGMDSSTLWKSIDTGVTWNTVPSTNSEFQNMKKLHFQDDQNGIIYGGQKLYITADGGSSWKVLLYPYSYINE</sequence>
<dbReference type="InterPro" id="IPR031778">
    <property type="entry name" value="Sortilin_N"/>
</dbReference>
<evidence type="ECO:0000313" key="4">
    <source>
        <dbReference type="Proteomes" id="UP000192796"/>
    </source>
</evidence>